<name>A0A410H4V4_9GAMM</name>
<dbReference type="GO" id="GO:0046336">
    <property type="term" value="P:ethanolamine catabolic process"/>
    <property type="evidence" value="ECO:0007669"/>
    <property type="project" value="UniProtKB-UniRule"/>
</dbReference>
<dbReference type="KEGG" id="htr:EPV75_09730"/>
<feature type="binding site" evidence="5">
    <location>
        <position position="164"/>
    </location>
    <ligand>
        <name>adenosylcob(III)alamin</name>
        <dbReference type="ChEBI" id="CHEBI:18408"/>
    </ligand>
</feature>
<evidence type="ECO:0000256" key="3">
    <source>
        <dbReference type="ARBA" id="ARBA00023285"/>
    </source>
</evidence>
<dbReference type="NCBIfam" id="NF003971">
    <property type="entry name" value="PRK05465.1"/>
    <property type="match status" value="1"/>
</dbReference>
<evidence type="ECO:0000256" key="2">
    <source>
        <dbReference type="ARBA" id="ARBA00023239"/>
    </source>
</evidence>
<evidence type="ECO:0000256" key="4">
    <source>
        <dbReference type="ARBA" id="ARBA00024446"/>
    </source>
</evidence>
<keyword evidence="7" id="KW-1185">Reference proteome</keyword>
<comment type="pathway">
    <text evidence="5">Amine and polyamine degradation; ethanolamine degradation.</text>
</comment>
<dbReference type="EC" id="4.3.1.7" evidence="5"/>
<reference evidence="6 7" key="1">
    <citation type="journal article" date="2018" name="Environ. Microbiol.">
        <title>Genomes of ubiquitous marine and hypersaline Hydrogenovibrio, Thiomicrorhabdus and Thiomicrospira spp. encode a diversity of mechanisms to sustain chemolithoautotrophy in heterogeneous environments.</title>
        <authorList>
            <person name="Scott K.M."/>
            <person name="Williams J."/>
            <person name="Porter C.M.B."/>
            <person name="Russel S."/>
            <person name="Harmer T.L."/>
            <person name="Paul J.H."/>
            <person name="Antonen K.M."/>
            <person name="Bridges M.K."/>
            <person name="Camper G.J."/>
            <person name="Campla C.K."/>
            <person name="Casella L.G."/>
            <person name="Chase E."/>
            <person name="Conrad J.W."/>
            <person name="Cruz M.C."/>
            <person name="Dunlap D.S."/>
            <person name="Duran L."/>
            <person name="Fahsbender E.M."/>
            <person name="Goldsmith D.B."/>
            <person name="Keeley R.F."/>
            <person name="Kondoff M.R."/>
            <person name="Kussy B.I."/>
            <person name="Lane M.K."/>
            <person name="Lawler S."/>
            <person name="Leigh B.A."/>
            <person name="Lewis C."/>
            <person name="Lostal L.M."/>
            <person name="Marking D."/>
            <person name="Mancera P.A."/>
            <person name="McClenthan E.C."/>
            <person name="McIntyre E.A."/>
            <person name="Mine J.A."/>
            <person name="Modi S."/>
            <person name="Moore B.D."/>
            <person name="Morgan W.A."/>
            <person name="Nelson K.M."/>
            <person name="Nguyen K.N."/>
            <person name="Ogburn N."/>
            <person name="Parrino D.G."/>
            <person name="Pedapudi A.D."/>
            <person name="Pelham R.P."/>
            <person name="Preece A.M."/>
            <person name="Rampersad E.A."/>
            <person name="Richardson J.C."/>
            <person name="Rodgers C.M."/>
            <person name="Schaffer B.L."/>
            <person name="Sheridan N.E."/>
            <person name="Solone M.R."/>
            <person name="Staley Z.R."/>
            <person name="Tabuchi M."/>
            <person name="Waide R.J."/>
            <person name="Wanjugi P.W."/>
            <person name="Young S."/>
            <person name="Clum A."/>
            <person name="Daum C."/>
            <person name="Huntemann M."/>
            <person name="Ivanova N."/>
            <person name="Kyrpides N."/>
            <person name="Mikhailova N."/>
            <person name="Palaniappan K."/>
            <person name="Pillay M."/>
            <person name="Reddy T.B.K."/>
            <person name="Shapiro N."/>
            <person name="Stamatis D."/>
            <person name="Varghese N."/>
            <person name="Woyke T."/>
            <person name="Boden R."/>
            <person name="Freyermuth S.K."/>
            <person name="Kerfeld C.A."/>
        </authorList>
    </citation>
    <scope>NUCLEOTIDE SEQUENCE [LARGE SCALE GENOMIC DNA]</scope>
    <source>
        <strain evidence="6 7">JR-2</strain>
    </source>
</reference>
<keyword evidence="1 5" id="KW-0846">Cobalamin</keyword>
<dbReference type="GO" id="GO:0009350">
    <property type="term" value="C:ethanolamine ammonia-lyase complex"/>
    <property type="evidence" value="ECO:0007669"/>
    <property type="project" value="UniProtKB-UniRule"/>
</dbReference>
<accession>A0A410H4V4</accession>
<keyword evidence="3 5" id="KW-0170">Cobalt</keyword>
<dbReference type="UniPathway" id="UPA00560"/>
<dbReference type="PANTHER" id="PTHR39330">
    <property type="entry name" value="ETHANOLAMINE AMMONIA-LYASE LIGHT CHAIN"/>
    <property type="match status" value="1"/>
</dbReference>
<comment type="subunit">
    <text evidence="5">The basic unit is a heterodimer which dimerizes to form tetramers. The heterotetramers trimerize; 6 large subunits form a core ring with 6 small subunits projecting outwards.</text>
</comment>
<dbReference type="GO" id="GO:0031419">
    <property type="term" value="F:cobalamin binding"/>
    <property type="evidence" value="ECO:0007669"/>
    <property type="project" value="UniProtKB-UniRule"/>
</dbReference>
<dbReference type="InterPro" id="IPR042255">
    <property type="entry name" value="EutC_N"/>
</dbReference>
<dbReference type="RefSeq" id="WP_128385257.1">
    <property type="nucleotide sequence ID" value="NZ_CP035033.1"/>
</dbReference>
<evidence type="ECO:0000313" key="6">
    <source>
        <dbReference type="EMBL" id="QAB15926.1"/>
    </source>
</evidence>
<dbReference type="AlphaFoldDB" id="A0A410H4V4"/>
<comment type="subcellular location">
    <subcellularLocation>
        <location evidence="5">Bacterial microcompartment</location>
    </subcellularLocation>
</comment>
<protein>
    <recommendedName>
        <fullName evidence="5">Ethanolamine ammonia-lyase small subunit</fullName>
        <shortName evidence="5">EAL small subunit</shortName>
        <ecNumber evidence="5">4.3.1.7</ecNumber>
    </recommendedName>
</protein>
<evidence type="ECO:0000313" key="7">
    <source>
        <dbReference type="Proteomes" id="UP000285478"/>
    </source>
</evidence>
<keyword evidence="4 5" id="KW-1283">Bacterial microcompartment</keyword>
<comment type="catalytic activity">
    <reaction evidence="5">
        <text>ethanolamine = acetaldehyde + NH4(+)</text>
        <dbReference type="Rhea" id="RHEA:15313"/>
        <dbReference type="ChEBI" id="CHEBI:15343"/>
        <dbReference type="ChEBI" id="CHEBI:28938"/>
        <dbReference type="ChEBI" id="CHEBI:57603"/>
        <dbReference type="EC" id="4.3.1.7"/>
    </reaction>
</comment>
<dbReference type="InterPro" id="IPR042251">
    <property type="entry name" value="EutC_C"/>
</dbReference>
<dbReference type="InterPro" id="IPR009246">
    <property type="entry name" value="EutC"/>
</dbReference>
<proteinExistence type="inferred from homology"/>
<dbReference type="HAMAP" id="MF_00601">
    <property type="entry name" value="EutC"/>
    <property type="match status" value="1"/>
</dbReference>
<dbReference type="Gene3D" id="3.40.50.11240">
    <property type="entry name" value="Ethanolamine ammonia-lyase light chain (EutC)"/>
    <property type="match status" value="1"/>
</dbReference>
<comment type="similarity">
    <text evidence="5">Belongs to the EutC family.</text>
</comment>
<keyword evidence="2 5" id="KW-0456">Lyase</keyword>
<sequence length="260" mass="28192">MKASQPQVLQDLAKLKHITEARIGLKRAGSSLASKEVLTFDLDHARARDAVHLPFQPEALAEPIEALGVSTLTIESAAADRMTYLQRPDLGRKLGLESRTLLQQQTQSQAQESTEADVCIVIGDGLSSKAIQQNAVPFLSVLLPLCRAKDWRLTPVHLATQARVALADEVGEQYGAKLAVVLIGERPGLSAANSMGIYMTYEPRVGRSDAERNCISNIRPGGQSYEQAADLLVRLMEGALQKRLSGVGLKDDSEETPLIE</sequence>
<dbReference type="Gene3D" id="1.10.30.40">
    <property type="entry name" value="Ethanolamine ammonia-lyase light chain (EutC), N-terminal domain"/>
    <property type="match status" value="1"/>
</dbReference>
<feature type="binding site" evidence="5">
    <location>
        <position position="214"/>
    </location>
    <ligand>
        <name>adenosylcob(III)alamin</name>
        <dbReference type="ChEBI" id="CHEBI:18408"/>
    </ligand>
</feature>
<comment type="function">
    <text evidence="5">Catalyzes the deamination of various vicinal amino-alcohols to oxo compounds. Allows this organism to utilize ethanolamine as the sole source of nitrogen and carbon in the presence of external vitamin B12.</text>
</comment>
<dbReference type="PIRSF" id="PIRSF018982">
    <property type="entry name" value="EutC"/>
    <property type="match status" value="1"/>
</dbReference>
<dbReference type="Proteomes" id="UP000285478">
    <property type="component" value="Chromosome"/>
</dbReference>
<dbReference type="EMBL" id="CP035033">
    <property type="protein sequence ID" value="QAB15926.1"/>
    <property type="molecule type" value="Genomic_DNA"/>
</dbReference>
<evidence type="ECO:0000256" key="1">
    <source>
        <dbReference type="ARBA" id="ARBA00022628"/>
    </source>
</evidence>
<comment type="cofactor">
    <cofactor evidence="5">
        <name>adenosylcob(III)alamin</name>
        <dbReference type="ChEBI" id="CHEBI:18408"/>
    </cofactor>
    <text evidence="5">Binds between the large and small subunits.</text>
</comment>
<evidence type="ECO:0000256" key="5">
    <source>
        <dbReference type="HAMAP-Rule" id="MF_00601"/>
    </source>
</evidence>
<gene>
    <name evidence="5" type="primary">eutC</name>
    <name evidence="6" type="ORF">EPV75_09730</name>
</gene>
<dbReference type="Pfam" id="PF05985">
    <property type="entry name" value="EutC"/>
    <property type="match status" value="1"/>
</dbReference>
<dbReference type="PANTHER" id="PTHR39330:SF1">
    <property type="entry name" value="ETHANOLAMINE AMMONIA-LYASE SMALL SUBUNIT"/>
    <property type="match status" value="1"/>
</dbReference>
<dbReference type="GO" id="GO:0031471">
    <property type="term" value="C:ethanolamine degradation polyhedral organelle"/>
    <property type="evidence" value="ECO:0007669"/>
    <property type="project" value="UniProtKB-UniRule"/>
</dbReference>
<dbReference type="GO" id="GO:0006520">
    <property type="term" value="P:amino acid metabolic process"/>
    <property type="evidence" value="ECO:0007669"/>
    <property type="project" value="InterPro"/>
</dbReference>
<dbReference type="GO" id="GO:0008851">
    <property type="term" value="F:ethanolamine ammonia-lyase activity"/>
    <property type="evidence" value="ECO:0007669"/>
    <property type="project" value="UniProtKB-UniRule"/>
</dbReference>
<feature type="binding site" evidence="5">
    <location>
        <position position="185"/>
    </location>
    <ligand>
        <name>adenosylcob(III)alamin</name>
        <dbReference type="ChEBI" id="CHEBI:18408"/>
    </ligand>
</feature>
<organism evidence="6 7">
    <name type="scientific">Hydrogenovibrio thermophilus</name>
    <dbReference type="NCBI Taxonomy" id="265883"/>
    <lineage>
        <taxon>Bacteria</taxon>
        <taxon>Pseudomonadati</taxon>
        <taxon>Pseudomonadota</taxon>
        <taxon>Gammaproteobacteria</taxon>
        <taxon>Thiotrichales</taxon>
        <taxon>Piscirickettsiaceae</taxon>
        <taxon>Hydrogenovibrio</taxon>
    </lineage>
</organism>